<proteinExistence type="predicted"/>
<feature type="compositionally biased region" description="Low complexity" evidence="1">
    <location>
        <begin position="17"/>
        <end position="31"/>
    </location>
</feature>
<dbReference type="AlphaFoldDB" id="A0A6A5WTH4"/>
<feature type="region of interest" description="Disordered" evidence="1">
    <location>
        <begin position="1"/>
        <end position="44"/>
    </location>
</feature>
<organism evidence="2 3">
    <name type="scientific">Amniculicola lignicola CBS 123094</name>
    <dbReference type="NCBI Taxonomy" id="1392246"/>
    <lineage>
        <taxon>Eukaryota</taxon>
        <taxon>Fungi</taxon>
        <taxon>Dikarya</taxon>
        <taxon>Ascomycota</taxon>
        <taxon>Pezizomycotina</taxon>
        <taxon>Dothideomycetes</taxon>
        <taxon>Pleosporomycetidae</taxon>
        <taxon>Pleosporales</taxon>
        <taxon>Amniculicolaceae</taxon>
        <taxon>Amniculicola</taxon>
    </lineage>
</organism>
<name>A0A6A5WTH4_9PLEO</name>
<sequence length="327" mass="37056">MGNSTSKKMRGFGSGDPEPNTSTTTTEVTPNAKASAVPNAPELKFLSKNLEDPTEHKDLPPPYNSTVPLPAHQRHHQLGTVFSQTQAAKVARKEGLQRYIMEILVFTFSADAHDVDNALGTVNGYHWTTSVLTAEERAELYDISMTINLLKDKASNNGWNTTQKEDRELIYFIVSQPTKAFRLREAYMLDLLATYKDHQCNEQLRHHTLVGHWQSSRGNSQKRELGMTLGSHAYVIGKIAPNENVRHVLGAAVERFQSENQITGVKFRSYESPIRDGFDSLESALRSEFWLRIGRVPMYSHMLSIQNIPAKKKNPETLDRYNWRRTA</sequence>
<evidence type="ECO:0000313" key="2">
    <source>
        <dbReference type="EMBL" id="KAF2005130.1"/>
    </source>
</evidence>
<dbReference type="OrthoDB" id="3796310at2759"/>
<dbReference type="Proteomes" id="UP000799779">
    <property type="component" value="Unassembled WGS sequence"/>
</dbReference>
<evidence type="ECO:0000313" key="3">
    <source>
        <dbReference type="Proteomes" id="UP000799779"/>
    </source>
</evidence>
<dbReference type="EMBL" id="ML977564">
    <property type="protein sequence ID" value="KAF2005130.1"/>
    <property type="molecule type" value="Genomic_DNA"/>
</dbReference>
<reference evidence="2" key="1">
    <citation type="journal article" date="2020" name="Stud. Mycol.">
        <title>101 Dothideomycetes genomes: a test case for predicting lifestyles and emergence of pathogens.</title>
        <authorList>
            <person name="Haridas S."/>
            <person name="Albert R."/>
            <person name="Binder M."/>
            <person name="Bloem J."/>
            <person name="Labutti K."/>
            <person name="Salamov A."/>
            <person name="Andreopoulos B."/>
            <person name="Baker S."/>
            <person name="Barry K."/>
            <person name="Bills G."/>
            <person name="Bluhm B."/>
            <person name="Cannon C."/>
            <person name="Castanera R."/>
            <person name="Culley D."/>
            <person name="Daum C."/>
            <person name="Ezra D."/>
            <person name="Gonzalez J."/>
            <person name="Henrissat B."/>
            <person name="Kuo A."/>
            <person name="Liang C."/>
            <person name="Lipzen A."/>
            <person name="Lutzoni F."/>
            <person name="Magnuson J."/>
            <person name="Mondo S."/>
            <person name="Nolan M."/>
            <person name="Ohm R."/>
            <person name="Pangilinan J."/>
            <person name="Park H.-J."/>
            <person name="Ramirez L."/>
            <person name="Alfaro M."/>
            <person name="Sun H."/>
            <person name="Tritt A."/>
            <person name="Yoshinaga Y."/>
            <person name="Zwiers L.-H."/>
            <person name="Turgeon B."/>
            <person name="Goodwin S."/>
            <person name="Spatafora J."/>
            <person name="Crous P."/>
            <person name="Grigoriev I."/>
        </authorList>
    </citation>
    <scope>NUCLEOTIDE SEQUENCE</scope>
    <source>
        <strain evidence="2">CBS 123094</strain>
    </source>
</reference>
<protein>
    <submittedName>
        <fullName evidence="2">Uncharacterized protein</fullName>
    </submittedName>
</protein>
<gene>
    <name evidence="2" type="ORF">P154DRAFT_560077</name>
</gene>
<keyword evidence="3" id="KW-1185">Reference proteome</keyword>
<accession>A0A6A5WTH4</accession>
<evidence type="ECO:0000256" key="1">
    <source>
        <dbReference type="SAM" id="MobiDB-lite"/>
    </source>
</evidence>